<feature type="compositionally biased region" description="Basic residues" evidence="1">
    <location>
        <begin position="113"/>
        <end position="122"/>
    </location>
</feature>
<organism evidence="2 3">
    <name type="scientific">Gloeophyllum trabeum (strain ATCC 11539 / FP-39264 / Madison 617)</name>
    <name type="common">Brown rot fungus</name>
    <dbReference type="NCBI Taxonomy" id="670483"/>
    <lineage>
        <taxon>Eukaryota</taxon>
        <taxon>Fungi</taxon>
        <taxon>Dikarya</taxon>
        <taxon>Basidiomycota</taxon>
        <taxon>Agaricomycotina</taxon>
        <taxon>Agaricomycetes</taxon>
        <taxon>Gloeophyllales</taxon>
        <taxon>Gloeophyllaceae</taxon>
        <taxon>Gloeophyllum</taxon>
    </lineage>
</organism>
<feature type="region of interest" description="Disordered" evidence="1">
    <location>
        <begin position="137"/>
        <end position="173"/>
    </location>
</feature>
<reference evidence="2 3" key="1">
    <citation type="journal article" date="2012" name="Science">
        <title>The Paleozoic origin of enzymatic lignin decomposition reconstructed from 31 fungal genomes.</title>
        <authorList>
            <person name="Floudas D."/>
            <person name="Binder M."/>
            <person name="Riley R."/>
            <person name="Barry K."/>
            <person name="Blanchette R.A."/>
            <person name="Henrissat B."/>
            <person name="Martinez A.T."/>
            <person name="Otillar R."/>
            <person name="Spatafora J.W."/>
            <person name="Yadav J.S."/>
            <person name="Aerts A."/>
            <person name="Benoit I."/>
            <person name="Boyd A."/>
            <person name="Carlson A."/>
            <person name="Copeland A."/>
            <person name="Coutinho P.M."/>
            <person name="de Vries R.P."/>
            <person name="Ferreira P."/>
            <person name="Findley K."/>
            <person name="Foster B."/>
            <person name="Gaskell J."/>
            <person name="Glotzer D."/>
            <person name="Gorecki P."/>
            <person name="Heitman J."/>
            <person name="Hesse C."/>
            <person name="Hori C."/>
            <person name="Igarashi K."/>
            <person name="Jurgens J.A."/>
            <person name="Kallen N."/>
            <person name="Kersten P."/>
            <person name="Kohler A."/>
            <person name="Kuees U."/>
            <person name="Kumar T.K.A."/>
            <person name="Kuo A."/>
            <person name="LaButti K."/>
            <person name="Larrondo L.F."/>
            <person name="Lindquist E."/>
            <person name="Ling A."/>
            <person name="Lombard V."/>
            <person name="Lucas S."/>
            <person name="Lundell T."/>
            <person name="Martin R."/>
            <person name="McLaughlin D.J."/>
            <person name="Morgenstern I."/>
            <person name="Morin E."/>
            <person name="Murat C."/>
            <person name="Nagy L.G."/>
            <person name="Nolan M."/>
            <person name="Ohm R.A."/>
            <person name="Patyshakuliyeva A."/>
            <person name="Rokas A."/>
            <person name="Ruiz-Duenas F.J."/>
            <person name="Sabat G."/>
            <person name="Salamov A."/>
            <person name="Samejima M."/>
            <person name="Schmutz J."/>
            <person name="Slot J.C."/>
            <person name="St John F."/>
            <person name="Stenlid J."/>
            <person name="Sun H."/>
            <person name="Sun S."/>
            <person name="Syed K."/>
            <person name="Tsang A."/>
            <person name="Wiebenga A."/>
            <person name="Young D."/>
            <person name="Pisabarro A."/>
            <person name="Eastwood D.C."/>
            <person name="Martin F."/>
            <person name="Cullen D."/>
            <person name="Grigoriev I.V."/>
            <person name="Hibbett D.S."/>
        </authorList>
    </citation>
    <scope>NUCLEOTIDE SEQUENCE [LARGE SCALE GENOMIC DNA]</scope>
    <source>
        <strain evidence="2 3">ATCC 11539</strain>
    </source>
</reference>
<gene>
    <name evidence="2" type="ORF">GLOTRDRAFT_134356</name>
</gene>
<dbReference type="AlphaFoldDB" id="S7PRL4"/>
<proteinExistence type="predicted"/>
<dbReference type="HOGENOM" id="CLU_1547752_0_0_1"/>
<keyword evidence="3" id="KW-1185">Reference proteome</keyword>
<name>S7PRL4_GLOTA</name>
<evidence type="ECO:0000313" key="2">
    <source>
        <dbReference type="EMBL" id="EPQ50002.1"/>
    </source>
</evidence>
<sequence length="173" mass="18304">MPIDTLVAVVRARASRDIEPQNAPAFWFSMSFMEKGAHICAPVLPQSSITGFTPPDPSPPIPPSPGCPLSSGRLRLGSTSSKTLTRASHYVALARRCCISFFVTLLPTSPFRPSRRLRKAPKRPTSDVPHFIHAVGSATGCSSLSGPPPPPPSSPSPSPPVSFKPTSKCNAPP</sequence>
<feature type="region of interest" description="Disordered" evidence="1">
    <location>
        <begin position="112"/>
        <end position="131"/>
    </location>
</feature>
<evidence type="ECO:0000313" key="3">
    <source>
        <dbReference type="Proteomes" id="UP000030669"/>
    </source>
</evidence>
<evidence type="ECO:0000256" key="1">
    <source>
        <dbReference type="SAM" id="MobiDB-lite"/>
    </source>
</evidence>
<dbReference type="EMBL" id="KB469415">
    <property type="protein sequence ID" value="EPQ50002.1"/>
    <property type="molecule type" value="Genomic_DNA"/>
</dbReference>
<accession>S7PRL4</accession>
<dbReference type="KEGG" id="gtr:GLOTRDRAFT_134356"/>
<feature type="compositionally biased region" description="Pro residues" evidence="1">
    <location>
        <begin position="146"/>
        <end position="162"/>
    </location>
</feature>
<protein>
    <submittedName>
        <fullName evidence="2">Uncharacterized protein</fullName>
    </submittedName>
</protein>
<dbReference type="GeneID" id="19303009"/>
<dbReference type="RefSeq" id="XP_007871542.1">
    <property type="nucleotide sequence ID" value="XM_007873351.1"/>
</dbReference>
<dbReference type="Proteomes" id="UP000030669">
    <property type="component" value="Unassembled WGS sequence"/>
</dbReference>